<sequence>MNIPNKKDALHKAWLYRLLEAIADNQKLVKVMYFKGGTCASMLGWLPRFSVDLDFDYAGEINAVAIESTRKELENVFIELGLSIKDKSKVGIQYFLKYENPKNTQSGRNTLKIDANFPLFKSSKYAPKRFSEIDRILSCQTKETMFAHKLVAVIDRFEKTGQIAGRDIFDIHYFFLNGFEYDSAVIRERRKVKKVKEFFLQLHKFISANVTDAVITEDLSSLLPLLEFKRIRKILKREVLSLIQAEIDKFR</sequence>
<organism evidence="1 2">
    <name type="scientific">Candidatus Nomurabacteria bacterium RIFCSPLOWO2_01_FULL_40_18</name>
    <dbReference type="NCBI Taxonomy" id="1801773"/>
    <lineage>
        <taxon>Bacteria</taxon>
        <taxon>Candidatus Nomuraibacteriota</taxon>
    </lineage>
</organism>
<name>A0A1F6XLR2_9BACT</name>
<dbReference type="InterPro" id="IPR014942">
    <property type="entry name" value="AbiEii"/>
</dbReference>
<accession>A0A1F6XLR2</accession>
<dbReference type="EMBL" id="MFUX01000001">
    <property type="protein sequence ID" value="OGI95130.1"/>
    <property type="molecule type" value="Genomic_DNA"/>
</dbReference>
<dbReference type="STRING" id="1801773.A3A03_01765"/>
<evidence type="ECO:0000313" key="1">
    <source>
        <dbReference type="EMBL" id="OGI95130.1"/>
    </source>
</evidence>
<gene>
    <name evidence="1" type="ORF">A3A03_01765</name>
</gene>
<comment type="caution">
    <text evidence="1">The sequence shown here is derived from an EMBL/GenBank/DDBJ whole genome shotgun (WGS) entry which is preliminary data.</text>
</comment>
<evidence type="ECO:0000313" key="2">
    <source>
        <dbReference type="Proteomes" id="UP000176629"/>
    </source>
</evidence>
<evidence type="ECO:0008006" key="3">
    <source>
        <dbReference type="Google" id="ProtNLM"/>
    </source>
</evidence>
<dbReference type="Gene3D" id="3.10.450.620">
    <property type="entry name" value="JHP933, nucleotidyltransferase-like core domain"/>
    <property type="match status" value="1"/>
</dbReference>
<proteinExistence type="predicted"/>
<dbReference type="Proteomes" id="UP000176629">
    <property type="component" value="Unassembled WGS sequence"/>
</dbReference>
<dbReference type="Pfam" id="PF08843">
    <property type="entry name" value="AbiEii"/>
    <property type="match status" value="1"/>
</dbReference>
<dbReference type="AlphaFoldDB" id="A0A1F6XLR2"/>
<reference evidence="1 2" key="1">
    <citation type="journal article" date="2016" name="Nat. Commun.">
        <title>Thousands of microbial genomes shed light on interconnected biogeochemical processes in an aquifer system.</title>
        <authorList>
            <person name="Anantharaman K."/>
            <person name="Brown C.T."/>
            <person name="Hug L.A."/>
            <person name="Sharon I."/>
            <person name="Castelle C.J."/>
            <person name="Probst A.J."/>
            <person name="Thomas B.C."/>
            <person name="Singh A."/>
            <person name="Wilkins M.J."/>
            <person name="Karaoz U."/>
            <person name="Brodie E.L."/>
            <person name="Williams K.H."/>
            <person name="Hubbard S.S."/>
            <person name="Banfield J.F."/>
        </authorList>
    </citation>
    <scope>NUCLEOTIDE SEQUENCE [LARGE SCALE GENOMIC DNA]</scope>
</reference>
<protein>
    <recommendedName>
        <fullName evidence="3">Nucleotidyl transferase AbiEii/AbiGii toxin family protein</fullName>
    </recommendedName>
</protein>